<keyword evidence="3" id="KW-1185">Reference proteome</keyword>
<comment type="caution">
    <text evidence="2">The sequence shown here is derived from an EMBL/GenBank/DDBJ whole genome shotgun (WGS) entry which is preliminary data.</text>
</comment>
<feature type="region of interest" description="Disordered" evidence="1">
    <location>
        <begin position="43"/>
        <end position="101"/>
    </location>
</feature>
<name>A0ABN9X5K3_9DINO</name>
<protein>
    <submittedName>
        <fullName evidence="2">Uncharacterized protein</fullName>
    </submittedName>
</protein>
<dbReference type="Proteomes" id="UP001189429">
    <property type="component" value="Unassembled WGS sequence"/>
</dbReference>
<dbReference type="EMBL" id="CAUYUJ010019931">
    <property type="protein sequence ID" value="CAK0894675.1"/>
    <property type="molecule type" value="Genomic_DNA"/>
</dbReference>
<evidence type="ECO:0000256" key="1">
    <source>
        <dbReference type="SAM" id="MobiDB-lite"/>
    </source>
</evidence>
<evidence type="ECO:0000313" key="2">
    <source>
        <dbReference type="EMBL" id="CAK0894675.1"/>
    </source>
</evidence>
<accession>A0ABN9X5K3</accession>
<organism evidence="2 3">
    <name type="scientific">Prorocentrum cordatum</name>
    <dbReference type="NCBI Taxonomy" id="2364126"/>
    <lineage>
        <taxon>Eukaryota</taxon>
        <taxon>Sar</taxon>
        <taxon>Alveolata</taxon>
        <taxon>Dinophyceae</taxon>
        <taxon>Prorocentrales</taxon>
        <taxon>Prorocentraceae</taxon>
        <taxon>Prorocentrum</taxon>
    </lineage>
</organism>
<reference evidence="2" key="1">
    <citation type="submission" date="2023-10" db="EMBL/GenBank/DDBJ databases">
        <authorList>
            <person name="Chen Y."/>
            <person name="Shah S."/>
            <person name="Dougan E. K."/>
            <person name="Thang M."/>
            <person name="Chan C."/>
        </authorList>
    </citation>
    <scope>NUCLEOTIDE SEQUENCE [LARGE SCALE GENOMIC DNA]</scope>
</reference>
<evidence type="ECO:0000313" key="3">
    <source>
        <dbReference type="Proteomes" id="UP001189429"/>
    </source>
</evidence>
<sequence length="101" mass="10937">MAQKTAAKAKPEELFSQILDMKLQAKLEELSFIEAAQNMDVSDEPAAPKFSEDRDTAAAANNGAARVPWGPSHARRPRLPRILHNPHTVIVGGKSGSHKGQ</sequence>
<proteinExistence type="predicted"/>
<gene>
    <name evidence="2" type="ORF">PCOR1329_LOCUS73649</name>
</gene>